<sequence length="294" mass="32486">MINKVLVLGLRHILKETMNILRVVSIFCLLVSTFQHALPGLNCTDEYFMNFLTNSCQPCTPAPEDNNAIAEYACNSTHNAKYRCKDEFFNLDGSGNLVCQKCRECKDTGLFVVKNCSAEQDTECCGHETGADELCISTTPRNGINTTPLNMTSTPDANGVTDNPTSTSHATIITTNQAPTRESTDIGLMCNRNEHVDMETNSCKPCDLCSYVDHDLHSLQKCDPCTEGENHSRLASCPKQCFSKEDSVGWIALSCLLGVIFLSLTIALVVSDLLKCCRRYIPKRGEGRSLIEYE</sequence>
<dbReference type="GeneID" id="129922259"/>
<dbReference type="Gene3D" id="2.10.50.10">
    <property type="entry name" value="Tumor Necrosis Factor Receptor, subunit A, domain 2"/>
    <property type="match status" value="1"/>
</dbReference>
<dbReference type="InterPro" id="IPR001368">
    <property type="entry name" value="TNFR/NGFR_Cys_rich_reg"/>
</dbReference>
<evidence type="ECO:0000256" key="3">
    <source>
        <dbReference type="SAM" id="Phobius"/>
    </source>
</evidence>
<proteinExistence type="predicted"/>
<keyword evidence="3" id="KW-1133">Transmembrane helix</keyword>
<dbReference type="PROSITE" id="PS50050">
    <property type="entry name" value="TNFR_NGFR_2"/>
    <property type="match status" value="1"/>
</dbReference>
<dbReference type="AlphaFoldDB" id="A0A9W2YL33"/>
<accession>A0A9W2YL33</accession>
<feature type="disulfide bond" evidence="1">
    <location>
        <begin position="84"/>
        <end position="99"/>
    </location>
</feature>
<feature type="transmembrane region" description="Helical" evidence="3">
    <location>
        <begin position="248"/>
        <end position="274"/>
    </location>
</feature>
<gene>
    <name evidence="6" type="primary">LOC129922259</name>
</gene>
<dbReference type="Proteomes" id="UP001165740">
    <property type="component" value="Chromosome 13"/>
</dbReference>
<keyword evidence="5" id="KW-1185">Reference proteome</keyword>
<feature type="repeat" description="TNFR-Cys" evidence="1">
    <location>
        <begin position="83"/>
        <end position="124"/>
    </location>
</feature>
<keyword evidence="3" id="KW-0812">Transmembrane</keyword>
<keyword evidence="3" id="KW-0472">Membrane</keyword>
<evidence type="ECO:0000256" key="2">
    <source>
        <dbReference type="SAM" id="MobiDB-lite"/>
    </source>
</evidence>
<evidence type="ECO:0000313" key="6">
    <source>
        <dbReference type="RefSeq" id="XP_055863379.1"/>
    </source>
</evidence>
<dbReference type="PROSITE" id="PS00652">
    <property type="entry name" value="TNFR_NGFR_1"/>
    <property type="match status" value="1"/>
</dbReference>
<evidence type="ECO:0000256" key="1">
    <source>
        <dbReference type="PROSITE-ProRule" id="PRU00206"/>
    </source>
</evidence>
<dbReference type="OrthoDB" id="10048028at2759"/>
<dbReference type="Pfam" id="PF00020">
    <property type="entry name" value="TNFR_c6"/>
    <property type="match status" value="1"/>
</dbReference>
<organism evidence="5 6">
    <name type="scientific">Biomphalaria glabrata</name>
    <name type="common">Bloodfluke planorb</name>
    <name type="synonym">Freshwater snail</name>
    <dbReference type="NCBI Taxonomy" id="6526"/>
    <lineage>
        <taxon>Eukaryota</taxon>
        <taxon>Metazoa</taxon>
        <taxon>Spiralia</taxon>
        <taxon>Lophotrochozoa</taxon>
        <taxon>Mollusca</taxon>
        <taxon>Gastropoda</taxon>
        <taxon>Heterobranchia</taxon>
        <taxon>Euthyneura</taxon>
        <taxon>Panpulmonata</taxon>
        <taxon>Hygrophila</taxon>
        <taxon>Lymnaeoidea</taxon>
        <taxon>Planorbidae</taxon>
        <taxon>Biomphalaria</taxon>
    </lineage>
</organism>
<evidence type="ECO:0000259" key="4">
    <source>
        <dbReference type="PROSITE" id="PS50050"/>
    </source>
</evidence>
<keyword evidence="1" id="KW-1015">Disulfide bond</keyword>
<dbReference type="SMART" id="SM00208">
    <property type="entry name" value="TNFR"/>
    <property type="match status" value="1"/>
</dbReference>
<reference evidence="6" key="1">
    <citation type="submission" date="2025-08" db="UniProtKB">
        <authorList>
            <consortium name="RefSeq"/>
        </authorList>
    </citation>
    <scope>IDENTIFICATION</scope>
</reference>
<comment type="caution">
    <text evidence="1">Lacks conserved residue(s) required for the propagation of feature annotation.</text>
</comment>
<evidence type="ECO:0000313" key="5">
    <source>
        <dbReference type="Proteomes" id="UP001165740"/>
    </source>
</evidence>
<feature type="domain" description="TNFR-Cys" evidence="4">
    <location>
        <begin position="83"/>
        <end position="124"/>
    </location>
</feature>
<feature type="region of interest" description="Disordered" evidence="2">
    <location>
        <begin position="146"/>
        <end position="167"/>
    </location>
</feature>
<protein>
    <submittedName>
        <fullName evidence="6">Uncharacterized protein LOC129922259</fullName>
    </submittedName>
</protein>
<dbReference type="RefSeq" id="XP_055863379.1">
    <property type="nucleotide sequence ID" value="XM_056007404.1"/>
</dbReference>
<name>A0A9W2YL33_BIOGL</name>